<dbReference type="AlphaFoldDB" id="A0A0F8WZE0"/>
<organism evidence="1">
    <name type="scientific">marine sediment metagenome</name>
    <dbReference type="NCBI Taxonomy" id="412755"/>
    <lineage>
        <taxon>unclassified sequences</taxon>
        <taxon>metagenomes</taxon>
        <taxon>ecological metagenomes</taxon>
    </lineage>
</organism>
<protein>
    <submittedName>
        <fullName evidence="1">Uncharacterized protein</fullName>
    </submittedName>
</protein>
<evidence type="ECO:0000313" key="1">
    <source>
        <dbReference type="EMBL" id="KKK62247.1"/>
    </source>
</evidence>
<accession>A0A0F8WZE0</accession>
<dbReference type="EMBL" id="LAZR01062086">
    <property type="protein sequence ID" value="KKK62247.1"/>
    <property type="molecule type" value="Genomic_DNA"/>
</dbReference>
<gene>
    <name evidence="1" type="ORF">LCGC14_3006230</name>
</gene>
<comment type="caution">
    <text evidence="1">The sequence shown here is derived from an EMBL/GenBank/DDBJ whole genome shotgun (WGS) entry which is preliminary data.</text>
</comment>
<name>A0A0F8WZE0_9ZZZZ</name>
<feature type="non-terminal residue" evidence="1">
    <location>
        <position position="1"/>
    </location>
</feature>
<proteinExistence type="predicted"/>
<sequence>GMSRSPAVAAAICRGLGGDDAGFFREFLPNLYVYRLVLEAAPNSGPPAVKNPLGPS</sequence>
<reference evidence="1" key="1">
    <citation type="journal article" date="2015" name="Nature">
        <title>Complex archaea that bridge the gap between prokaryotes and eukaryotes.</title>
        <authorList>
            <person name="Spang A."/>
            <person name="Saw J.H."/>
            <person name="Jorgensen S.L."/>
            <person name="Zaremba-Niedzwiedzka K."/>
            <person name="Martijn J."/>
            <person name="Lind A.E."/>
            <person name="van Eijk R."/>
            <person name="Schleper C."/>
            <person name="Guy L."/>
            <person name="Ettema T.J."/>
        </authorList>
    </citation>
    <scope>NUCLEOTIDE SEQUENCE</scope>
</reference>